<dbReference type="PROSITE" id="PS00211">
    <property type="entry name" value="ABC_TRANSPORTER_1"/>
    <property type="match status" value="1"/>
</dbReference>
<gene>
    <name evidence="4" type="ORF">FE263_08725</name>
</gene>
<dbReference type="Proteomes" id="UP000305654">
    <property type="component" value="Unassembled WGS sequence"/>
</dbReference>
<dbReference type="PANTHER" id="PTHR24220:SF470">
    <property type="entry name" value="CELL DIVISION ATP-BINDING PROTEIN FTSE"/>
    <property type="match status" value="1"/>
</dbReference>
<reference evidence="4 5" key="1">
    <citation type="submission" date="2019-05" db="EMBL/GenBank/DDBJ databases">
        <authorList>
            <person name="Pankratov T."/>
            <person name="Grouzdev D."/>
        </authorList>
    </citation>
    <scope>NUCLEOTIDE SEQUENCE [LARGE SCALE GENOMIC DNA]</scope>
    <source>
        <strain evidence="4 5">KEBCLARHB70R</strain>
    </source>
</reference>
<keyword evidence="1" id="KW-0547">Nucleotide-binding</keyword>
<evidence type="ECO:0000313" key="4">
    <source>
        <dbReference type="EMBL" id="TLU73461.1"/>
    </source>
</evidence>
<evidence type="ECO:0000256" key="2">
    <source>
        <dbReference type="ARBA" id="ARBA00022840"/>
    </source>
</evidence>
<name>A0A5R9JCX2_9PROT</name>
<dbReference type="InterPro" id="IPR003439">
    <property type="entry name" value="ABC_transporter-like_ATP-bd"/>
</dbReference>
<dbReference type="Gene3D" id="3.40.50.300">
    <property type="entry name" value="P-loop containing nucleotide triphosphate hydrolases"/>
    <property type="match status" value="1"/>
</dbReference>
<dbReference type="RefSeq" id="WP_138325541.1">
    <property type="nucleotide sequence ID" value="NZ_VCDI01000002.1"/>
</dbReference>
<feature type="domain" description="ABC transporter" evidence="3">
    <location>
        <begin position="2"/>
        <end position="241"/>
    </location>
</feature>
<protein>
    <submittedName>
        <fullName evidence="4">ATP-binding cassette domain-containing protein</fullName>
    </submittedName>
</protein>
<dbReference type="EMBL" id="VCDI01000002">
    <property type="protein sequence ID" value="TLU73461.1"/>
    <property type="molecule type" value="Genomic_DNA"/>
</dbReference>
<evidence type="ECO:0000259" key="3">
    <source>
        <dbReference type="PROSITE" id="PS50893"/>
    </source>
</evidence>
<dbReference type="SUPFAM" id="SSF52540">
    <property type="entry name" value="P-loop containing nucleoside triphosphate hydrolases"/>
    <property type="match status" value="1"/>
</dbReference>
<dbReference type="InterPro" id="IPR027417">
    <property type="entry name" value="P-loop_NTPase"/>
</dbReference>
<dbReference type="GO" id="GO:0022857">
    <property type="term" value="F:transmembrane transporter activity"/>
    <property type="evidence" value="ECO:0007669"/>
    <property type="project" value="TreeGrafter"/>
</dbReference>
<dbReference type="InterPro" id="IPR003593">
    <property type="entry name" value="AAA+_ATPase"/>
</dbReference>
<keyword evidence="5" id="KW-1185">Reference proteome</keyword>
<dbReference type="OrthoDB" id="9802264at2"/>
<organism evidence="4 5">
    <name type="scientific">Lichenicoccus roseus</name>
    <dbReference type="NCBI Taxonomy" id="2683649"/>
    <lineage>
        <taxon>Bacteria</taxon>
        <taxon>Pseudomonadati</taxon>
        <taxon>Pseudomonadota</taxon>
        <taxon>Alphaproteobacteria</taxon>
        <taxon>Acetobacterales</taxon>
        <taxon>Acetobacteraceae</taxon>
        <taxon>Lichenicoccus</taxon>
    </lineage>
</organism>
<dbReference type="AlphaFoldDB" id="A0A5R9JCX2"/>
<sequence length="242" mass="26649">MIRLSDVSLRIGNGPNWPGRTRFLGRAAQRREVLQGVSFTVPAGAFRWLLGASGAGKSSLLRVLQLGAMPTTGEFELFGTSVQRAPRRQLVRLRRRMGVVFQDLRLLPELSVFDNVALPMRLAQIAEPRVQAEVSEMLNWIGLGRRLLARPGELSGGEQQRAAIARAVVLRPPLLLADEPTGSLDAPQALRLMELLMELNQLGSTVIVATHNDHLVRHFQAPSLRLDRGRLVEDGARAVLVP</sequence>
<evidence type="ECO:0000256" key="1">
    <source>
        <dbReference type="ARBA" id="ARBA00022741"/>
    </source>
</evidence>
<dbReference type="PANTHER" id="PTHR24220">
    <property type="entry name" value="IMPORT ATP-BINDING PROTEIN"/>
    <property type="match status" value="1"/>
</dbReference>
<dbReference type="InterPro" id="IPR017871">
    <property type="entry name" value="ABC_transporter-like_CS"/>
</dbReference>
<dbReference type="GO" id="GO:0005524">
    <property type="term" value="F:ATP binding"/>
    <property type="evidence" value="ECO:0007669"/>
    <property type="project" value="UniProtKB-KW"/>
</dbReference>
<dbReference type="PROSITE" id="PS50893">
    <property type="entry name" value="ABC_TRANSPORTER_2"/>
    <property type="match status" value="1"/>
</dbReference>
<dbReference type="InterPro" id="IPR015854">
    <property type="entry name" value="ABC_transpr_LolD-like"/>
</dbReference>
<comment type="caution">
    <text evidence="4">The sequence shown here is derived from an EMBL/GenBank/DDBJ whole genome shotgun (WGS) entry which is preliminary data.</text>
</comment>
<dbReference type="Pfam" id="PF00005">
    <property type="entry name" value="ABC_tran"/>
    <property type="match status" value="1"/>
</dbReference>
<accession>A0A5R9JCX2</accession>
<evidence type="ECO:0000313" key="5">
    <source>
        <dbReference type="Proteomes" id="UP000305654"/>
    </source>
</evidence>
<dbReference type="SMART" id="SM00382">
    <property type="entry name" value="AAA"/>
    <property type="match status" value="1"/>
</dbReference>
<keyword evidence="2 4" id="KW-0067">ATP-binding</keyword>
<dbReference type="GO" id="GO:0005886">
    <property type="term" value="C:plasma membrane"/>
    <property type="evidence" value="ECO:0007669"/>
    <property type="project" value="TreeGrafter"/>
</dbReference>
<dbReference type="GO" id="GO:0016887">
    <property type="term" value="F:ATP hydrolysis activity"/>
    <property type="evidence" value="ECO:0007669"/>
    <property type="project" value="InterPro"/>
</dbReference>
<proteinExistence type="predicted"/>